<evidence type="ECO:0000313" key="2">
    <source>
        <dbReference type="EMBL" id="CAG2199915.1"/>
    </source>
</evidence>
<dbReference type="AlphaFoldDB" id="A0A8S3QYE3"/>
<evidence type="ECO:0000256" key="1">
    <source>
        <dbReference type="SAM" id="Phobius"/>
    </source>
</evidence>
<name>A0A8S3QYE3_MYTED</name>
<keyword evidence="3" id="KW-1185">Reference proteome</keyword>
<comment type="caution">
    <text evidence="2">The sequence shown here is derived from an EMBL/GenBank/DDBJ whole genome shotgun (WGS) entry which is preliminary data.</text>
</comment>
<reference evidence="2" key="1">
    <citation type="submission" date="2021-03" db="EMBL/GenBank/DDBJ databases">
        <authorList>
            <person name="Bekaert M."/>
        </authorList>
    </citation>
    <scope>NUCLEOTIDE SEQUENCE</scope>
</reference>
<feature type="transmembrane region" description="Helical" evidence="1">
    <location>
        <begin position="73"/>
        <end position="91"/>
    </location>
</feature>
<proteinExistence type="predicted"/>
<dbReference type="EMBL" id="CAJPWZ010000728">
    <property type="protein sequence ID" value="CAG2199915.1"/>
    <property type="molecule type" value="Genomic_DNA"/>
</dbReference>
<keyword evidence="1" id="KW-1133">Transmembrane helix</keyword>
<sequence>MANAEQNVYVNNVFDAEDIEEENVEDKSIDDRISSAQDNDEITATSHNTIMESTPNATFDNPVHRQQVLLKPLLLILVCILVTAVLTYLATKHICSENRNSQTECSTACGYSGTIYSQACFKESCAGDGEQIDMRFSRTGLFYSYYISDDDKTLSNVKTAETRYSSFAQFFTYKGASSDSTVGVNELIYYEVHYTYTVRDAVDDVLKNFTSWH</sequence>
<keyword evidence="1" id="KW-0812">Transmembrane</keyword>
<protein>
    <submittedName>
        <fullName evidence="2">Uncharacterized protein</fullName>
    </submittedName>
</protein>
<dbReference type="Proteomes" id="UP000683360">
    <property type="component" value="Unassembled WGS sequence"/>
</dbReference>
<keyword evidence="1" id="KW-0472">Membrane</keyword>
<accession>A0A8S3QYE3</accession>
<organism evidence="2 3">
    <name type="scientific">Mytilus edulis</name>
    <name type="common">Blue mussel</name>
    <dbReference type="NCBI Taxonomy" id="6550"/>
    <lineage>
        <taxon>Eukaryota</taxon>
        <taxon>Metazoa</taxon>
        <taxon>Spiralia</taxon>
        <taxon>Lophotrochozoa</taxon>
        <taxon>Mollusca</taxon>
        <taxon>Bivalvia</taxon>
        <taxon>Autobranchia</taxon>
        <taxon>Pteriomorphia</taxon>
        <taxon>Mytilida</taxon>
        <taxon>Mytiloidea</taxon>
        <taxon>Mytilidae</taxon>
        <taxon>Mytilinae</taxon>
        <taxon>Mytilus</taxon>
    </lineage>
</organism>
<evidence type="ECO:0000313" key="3">
    <source>
        <dbReference type="Proteomes" id="UP000683360"/>
    </source>
</evidence>
<gene>
    <name evidence="2" type="ORF">MEDL_14606</name>
</gene>